<comment type="caution">
    <text evidence="1">The sequence shown here is derived from an EMBL/GenBank/DDBJ whole genome shotgun (WGS) entry which is preliminary data.</text>
</comment>
<dbReference type="Proteomes" id="UP000812270">
    <property type="component" value="Unassembled WGS sequence"/>
</dbReference>
<dbReference type="EMBL" id="JAHSPG010000003">
    <property type="protein sequence ID" value="MBV4356987.1"/>
    <property type="molecule type" value="Genomic_DNA"/>
</dbReference>
<organism evidence="1 2">
    <name type="scientific">Pinibacter aurantiacus</name>
    <dbReference type="NCBI Taxonomy" id="2851599"/>
    <lineage>
        <taxon>Bacteria</taxon>
        <taxon>Pseudomonadati</taxon>
        <taxon>Bacteroidota</taxon>
        <taxon>Chitinophagia</taxon>
        <taxon>Chitinophagales</taxon>
        <taxon>Chitinophagaceae</taxon>
        <taxon>Pinibacter</taxon>
    </lineage>
</organism>
<name>A0A9E2W7W0_9BACT</name>
<keyword evidence="2" id="KW-1185">Reference proteome</keyword>
<dbReference type="RefSeq" id="WP_217790615.1">
    <property type="nucleotide sequence ID" value="NZ_JAHSPG010000003.1"/>
</dbReference>
<evidence type="ECO:0000313" key="2">
    <source>
        <dbReference type="Proteomes" id="UP000812270"/>
    </source>
</evidence>
<reference evidence="1" key="1">
    <citation type="submission" date="2021-06" db="EMBL/GenBank/DDBJ databases">
        <authorList>
            <person name="Huq M.A."/>
        </authorList>
    </citation>
    <scope>NUCLEOTIDE SEQUENCE</scope>
    <source>
        <strain evidence="1">MAH-26</strain>
    </source>
</reference>
<dbReference type="AlphaFoldDB" id="A0A9E2W7W0"/>
<accession>A0A9E2W7W0</accession>
<proteinExistence type="predicted"/>
<sequence>MRRLLCCAGIALLFIFNGCKKQEKLQPESDSLINTKFFSTSQSTTEPVKRVVAFLKQNNDAHNYIANLVKNEGYAYWNNSTISIQGKDTTILVPLVPEEEEYVASFILARLNGGASVRVISGREYAKYGYGHSTDSINAQYIARKLMYFDNAIFGDTLFKVTDKAIFGADPKDSSYYHFKLLKQDRRVQTNYVPATQISCYTVTHGDGWLTGNAPGQTPDYYYSDYYCDARTIYVEEPNAYQYPVYVTPPSRPSTGGSNGGSPVTPVKTLCRDANGKIMACNPLVLAPNEVDNLLKELFNVTPKDIAPNKWYFYSSVFGWTETKLPISGVFNESVQNAAGYYSGNQVLQFLQKASENKTRREREEQVYECYKAAYEWAKASNLFGLMYEMSPVKAIYDGSIAYGDGQYIAGTILVASGTVDLGPLFKAAKSYAQVATEMAAKFTTAELWAMEGRMTRVRGMLMEAKQAVRFTSKGYKWMGEVNKYFRTIDFYEPKLQKAISYKTVNAKVNFDFKDIIDNITVLKGIKDAGKHASDGIELVIRDVELHIDVPKGYDQKVLDKVRDAAKDRGIMVVITEVP</sequence>
<evidence type="ECO:0000313" key="1">
    <source>
        <dbReference type="EMBL" id="MBV4356987.1"/>
    </source>
</evidence>
<gene>
    <name evidence="1" type="ORF">KTO63_07525</name>
</gene>
<protein>
    <submittedName>
        <fullName evidence="1">Uncharacterized protein</fullName>
    </submittedName>
</protein>